<evidence type="ECO:0000256" key="5">
    <source>
        <dbReference type="ARBA" id="ARBA00023136"/>
    </source>
</evidence>
<dbReference type="PANTHER" id="PTHR30086">
    <property type="entry name" value="ARGININE EXPORTER PROTEIN ARGO"/>
    <property type="match status" value="1"/>
</dbReference>
<dbReference type="Proteomes" id="UP000186004">
    <property type="component" value="Unassembled WGS sequence"/>
</dbReference>
<evidence type="ECO:0000256" key="1">
    <source>
        <dbReference type="ARBA" id="ARBA00004651"/>
    </source>
</evidence>
<keyword evidence="3 6" id="KW-0812">Transmembrane</keyword>
<name>A0A1N7FDQ8_9ACTN</name>
<evidence type="ECO:0000256" key="6">
    <source>
        <dbReference type="SAM" id="Phobius"/>
    </source>
</evidence>
<proteinExistence type="predicted"/>
<feature type="transmembrane region" description="Helical" evidence="6">
    <location>
        <begin position="73"/>
        <end position="93"/>
    </location>
</feature>
<reference evidence="7 8" key="1">
    <citation type="submission" date="2017-01" db="EMBL/GenBank/DDBJ databases">
        <authorList>
            <person name="Mah S.A."/>
            <person name="Swanson W.J."/>
            <person name="Moy G.W."/>
            <person name="Vacquier V.D."/>
        </authorList>
    </citation>
    <scope>NUCLEOTIDE SEQUENCE [LARGE SCALE GENOMIC DNA]</scope>
    <source>
        <strain evidence="7 8">DSM 45758</strain>
    </source>
</reference>
<keyword evidence="2" id="KW-1003">Cell membrane</keyword>
<evidence type="ECO:0000256" key="2">
    <source>
        <dbReference type="ARBA" id="ARBA00022475"/>
    </source>
</evidence>
<dbReference type="EMBL" id="FTNF01000034">
    <property type="protein sequence ID" value="SIR98375.1"/>
    <property type="molecule type" value="Genomic_DNA"/>
</dbReference>
<dbReference type="STRING" id="1198245.SAMN05444858_13416"/>
<evidence type="ECO:0000256" key="4">
    <source>
        <dbReference type="ARBA" id="ARBA00022989"/>
    </source>
</evidence>
<dbReference type="InterPro" id="IPR001123">
    <property type="entry name" value="LeuE-type"/>
</dbReference>
<dbReference type="RefSeq" id="WP_245828613.1">
    <property type="nucleotide sequence ID" value="NZ_FTNF01000034.1"/>
</dbReference>
<keyword evidence="8" id="KW-1185">Reference proteome</keyword>
<dbReference type="Pfam" id="PF01810">
    <property type="entry name" value="LysE"/>
    <property type="match status" value="1"/>
</dbReference>
<feature type="transmembrane region" description="Helical" evidence="6">
    <location>
        <begin position="42"/>
        <end position="67"/>
    </location>
</feature>
<comment type="subcellular location">
    <subcellularLocation>
        <location evidence="1">Cell membrane</location>
        <topology evidence="1">Multi-pass membrane protein</topology>
    </subcellularLocation>
</comment>
<accession>A0A1N7FDQ8</accession>
<dbReference type="PIRSF" id="PIRSF006324">
    <property type="entry name" value="LeuE"/>
    <property type="match status" value="1"/>
</dbReference>
<feature type="transmembrane region" description="Helical" evidence="6">
    <location>
        <begin position="6"/>
        <end position="30"/>
    </location>
</feature>
<gene>
    <name evidence="7" type="ORF">SAMN05444858_13416</name>
</gene>
<keyword evidence="5 6" id="KW-0472">Membrane</keyword>
<protein>
    <submittedName>
        <fullName evidence="7">Threonine/homoserine/homoserine lactone efflux protein</fullName>
    </submittedName>
</protein>
<dbReference type="PANTHER" id="PTHR30086:SF20">
    <property type="entry name" value="ARGININE EXPORTER PROTEIN ARGO-RELATED"/>
    <property type="match status" value="1"/>
</dbReference>
<sequence>MSAGGVALPGFLVAVAPITMAPGTSLTLVVSRVAAGGRRPGWWVILGTVTGLYVHAALAAAGLAALVLASSRAFWTVKLIGAAYLVGLGLWLLRSAARRASSARPGRRPPATTQDGTIVSRPARGRLPRLPWQVNHPYLQGLLGNVLNPKAAAVYLTLAPQFLDPDRPVLAPMLLLATGHAALHTCWLAGWTVLSGAAAKLLRTTTARRLLDRLAGVILVGLGVRSAVA</sequence>
<evidence type="ECO:0000313" key="8">
    <source>
        <dbReference type="Proteomes" id="UP000186004"/>
    </source>
</evidence>
<dbReference type="AlphaFoldDB" id="A0A1N7FDQ8"/>
<keyword evidence="4 6" id="KW-1133">Transmembrane helix</keyword>
<organism evidence="7 8">
    <name type="scientific">Micromonospora avicenniae</name>
    <dbReference type="NCBI Taxonomy" id="1198245"/>
    <lineage>
        <taxon>Bacteria</taxon>
        <taxon>Bacillati</taxon>
        <taxon>Actinomycetota</taxon>
        <taxon>Actinomycetes</taxon>
        <taxon>Micromonosporales</taxon>
        <taxon>Micromonosporaceae</taxon>
        <taxon>Micromonospora</taxon>
    </lineage>
</organism>
<dbReference type="GO" id="GO:0005886">
    <property type="term" value="C:plasma membrane"/>
    <property type="evidence" value="ECO:0007669"/>
    <property type="project" value="UniProtKB-SubCell"/>
</dbReference>
<dbReference type="GO" id="GO:0015171">
    <property type="term" value="F:amino acid transmembrane transporter activity"/>
    <property type="evidence" value="ECO:0007669"/>
    <property type="project" value="TreeGrafter"/>
</dbReference>
<evidence type="ECO:0000313" key="7">
    <source>
        <dbReference type="EMBL" id="SIR98375.1"/>
    </source>
</evidence>
<evidence type="ECO:0000256" key="3">
    <source>
        <dbReference type="ARBA" id="ARBA00022692"/>
    </source>
</evidence>